<reference evidence="12" key="1">
    <citation type="submission" date="2021-02" db="EMBL/GenBank/DDBJ databases">
        <title>Genome sequence of Rhodospirillales sp. strain TMPK1 isolated from soil.</title>
        <authorList>
            <person name="Nakai R."/>
            <person name="Kusada H."/>
            <person name="Tamaki H."/>
        </authorList>
    </citation>
    <scope>NUCLEOTIDE SEQUENCE</scope>
    <source>
        <strain evidence="12">TMPK1</strain>
    </source>
</reference>
<evidence type="ECO:0000256" key="7">
    <source>
        <dbReference type="ARBA" id="ARBA00052328"/>
    </source>
</evidence>
<feature type="binding site" evidence="9">
    <location>
        <position position="83"/>
    </location>
    <ligand>
        <name>anthranilate</name>
        <dbReference type="ChEBI" id="CHEBI:16567"/>
        <label>1</label>
    </ligand>
</feature>
<keyword evidence="6 9" id="KW-0057">Aromatic amino acid biosynthesis</keyword>
<comment type="catalytic activity">
    <reaction evidence="7 9">
        <text>N-(5-phospho-beta-D-ribosyl)anthranilate + diphosphate = 5-phospho-alpha-D-ribose 1-diphosphate + anthranilate</text>
        <dbReference type="Rhea" id="RHEA:11768"/>
        <dbReference type="ChEBI" id="CHEBI:16567"/>
        <dbReference type="ChEBI" id="CHEBI:18277"/>
        <dbReference type="ChEBI" id="CHEBI:33019"/>
        <dbReference type="ChEBI" id="CHEBI:58017"/>
        <dbReference type="EC" id="2.4.2.18"/>
    </reaction>
</comment>
<dbReference type="InterPro" id="IPR035902">
    <property type="entry name" value="Nuc_phospho_transferase"/>
</dbReference>
<dbReference type="AlphaFoldDB" id="A0A8S8X7P5"/>
<proteinExistence type="inferred from homology"/>
<keyword evidence="9" id="KW-0479">Metal-binding</keyword>
<keyword evidence="4 9" id="KW-0808">Transferase</keyword>
<evidence type="ECO:0000256" key="4">
    <source>
        <dbReference type="ARBA" id="ARBA00022679"/>
    </source>
</evidence>
<evidence type="ECO:0000256" key="9">
    <source>
        <dbReference type="HAMAP-Rule" id="MF_00211"/>
    </source>
</evidence>
<comment type="subunit">
    <text evidence="9">Homodimer.</text>
</comment>
<evidence type="ECO:0000259" key="10">
    <source>
        <dbReference type="Pfam" id="PF00591"/>
    </source>
</evidence>
<dbReference type="HAMAP" id="MF_00211">
    <property type="entry name" value="TrpD"/>
    <property type="match status" value="1"/>
</dbReference>
<feature type="binding site" evidence="9">
    <location>
        <begin position="93"/>
        <end position="96"/>
    </location>
    <ligand>
        <name>5-phospho-alpha-D-ribose 1-diphosphate</name>
        <dbReference type="ChEBI" id="CHEBI:58017"/>
    </ligand>
</feature>
<dbReference type="InterPro" id="IPR000312">
    <property type="entry name" value="Glycosyl_Trfase_fam3"/>
</dbReference>
<feature type="binding site" evidence="9">
    <location>
        <position position="91"/>
    </location>
    <ligand>
        <name>5-phospho-alpha-D-ribose 1-diphosphate</name>
        <dbReference type="ChEBI" id="CHEBI:58017"/>
    </ligand>
</feature>
<dbReference type="FunFam" id="3.40.1030.10:FF:000002">
    <property type="entry name" value="Anthranilate phosphoribosyltransferase"/>
    <property type="match status" value="1"/>
</dbReference>
<evidence type="ECO:0000256" key="6">
    <source>
        <dbReference type="ARBA" id="ARBA00023141"/>
    </source>
</evidence>
<evidence type="ECO:0000256" key="5">
    <source>
        <dbReference type="ARBA" id="ARBA00022822"/>
    </source>
</evidence>
<evidence type="ECO:0000256" key="3">
    <source>
        <dbReference type="ARBA" id="ARBA00022676"/>
    </source>
</evidence>
<evidence type="ECO:0000313" key="12">
    <source>
        <dbReference type="EMBL" id="GIL38504.1"/>
    </source>
</evidence>
<dbReference type="PANTHER" id="PTHR43285">
    <property type="entry name" value="ANTHRANILATE PHOSPHORIBOSYLTRANSFERASE"/>
    <property type="match status" value="1"/>
</dbReference>
<feature type="binding site" evidence="9">
    <location>
        <position position="169"/>
    </location>
    <ligand>
        <name>anthranilate</name>
        <dbReference type="ChEBI" id="CHEBI:16567"/>
        <label>2</label>
    </ligand>
</feature>
<dbReference type="RefSeq" id="WP_420241537.1">
    <property type="nucleotide sequence ID" value="NZ_BOPV01000001.1"/>
</dbReference>
<keyword evidence="13" id="KW-1185">Reference proteome</keyword>
<comment type="similarity">
    <text evidence="8">In the C-terminal section; belongs to the anthranilate phosphoribosyltransferase family.</text>
</comment>
<feature type="binding site" evidence="9">
    <location>
        <position position="228"/>
    </location>
    <ligand>
        <name>Mg(2+)</name>
        <dbReference type="ChEBI" id="CHEBI:18420"/>
        <label>2</label>
    </ligand>
</feature>
<dbReference type="Pfam" id="PF00591">
    <property type="entry name" value="Glycos_transf_3"/>
    <property type="match status" value="1"/>
</dbReference>
<dbReference type="SUPFAM" id="SSF47648">
    <property type="entry name" value="Nucleoside phosphorylase/phosphoribosyltransferase N-terminal domain"/>
    <property type="match status" value="1"/>
</dbReference>
<dbReference type="NCBIfam" id="TIGR01245">
    <property type="entry name" value="trpD"/>
    <property type="match status" value="1"/>
</dbReference>
<evidence type="ECO:0000256" key="8">
    <source>
        <dbReference type="ARBA" id="ARBA00061188"/>
    </source>
</evidence>
<accession>A0A8S8X7P5</accession>
<gene>
    <name evidence="9 12" type="primary">trpD</name>
    <name evidence="12" type="ORF">TMPK1_07410</name>
</gene>
<name>A0A8S8X7P5_9PROT</name>
<comment type="function">
    <text evidence="9">Catalyzes the transfer of the phosphoribosyl group of 5-phosphorylribose-1-pyrophosphate (PRPP) to anthranilate to yield N-(5'-phosphoribosyl)-anthranilate (PRA).</text>
</comment>
<feature type="binding site" evidence="9">
    <location>
        <position position="229"/>
    </location>
    <ligand>
        <name>Mg(2+)</name>
        <dbReference type="ChEBI" id="CHEBI:18420"/>
        <label>2</label>
    </ligand>
</feature>
<keyword evidence="3 9" id="KW-0328">Glycosyltransferase</keyword>
<dbReference type="GO" id="GO:0004048">
    <property type="term" value="F:anthranilate phosphoribosyltransferase activity"/>
    <property type="evidence" value="ECO:0007669"/>
    <property type="project" value="UniProtKB-UniRule"/>
</dbReference>
<dbReference type="Proteomes" id="UP000681075">
    <property type="component" value="Unassembled WGS sequence"/>
</dbReference>
<dbReference type="EMBL" id="BOPV01000001">
    <property type="protein sequence ID" value="GIL38504.1"/>
    <property type="molecule type" value="Genomic_DNA"/>
</dbReference>
<dbReference type="SUPFAM" id="SSF52418">
    <property type="entry name" value="Nucleoside phosphorylase/phosphoribosyltransferase catalytic domain"/>
    <property type="match status" value="1"/>
</dbReference>
<feature type="binding site" evidence="9">
    <location>
        <begin position="86"/>
        <end position="87"/>
    </location>
    <ligand>
        <name>5-phospho-alpha-D-ribose 1-diphosphate</name>
        <dbReference type="ChEBI" id="CHEBI:58017"/>
    </ligand>
</feature>
<dbReference type="Gene3D" id="3.40.1030.10">
    <property type="entry name" value="Nucleoside phosphorylase/phosphoribosyltransferase catalytic domain"/>
    <property type="match status" value="1"/>
</dbReference>
<feature type="binding site" evidence="9">
    <location>
        <position position="229"/>
    </location>
    <ligand>
        <name>Mg(2+)</name>
        <dbReference type="ChEBI" id="CHEBI:18420"/>
        <label>1</label>
    </ligand>
</feature>
<dbReference type="InterPro" id="IPR017459">
    <property type="entry name" value="Glycosyl_Trfase_fam3_N_dom"/>
</dbReference>
<keyword evidence="5 9" id="KW-0822">Tryptophan biosynthesis</keyword>
<feature type="binding site" evidence="9">
    <location>
        <position position="95"/>
    </location>
    <ligand>
        <name>Mg(2+)</name>
        <dbReference type="ChEBI" id="CHEBI:18420"/>
        <label>1</label>
    </ligand>
</feature>
<evidence type="ECO:0000313" key="13">
    <source>
        <dbReference type="Proteomes" id="UP000681075"/>
    </source>
</evidence>
<dbReference type="Gene3D" id="1.20.970.10">
    <property type="entry name" value="Transferase, Pyrimidine Nucleoside Phosphorylase, Chain C"/>
    <property type="match status" value="1"/>
</dbReference>
<evidence type="ECO:0000259" key="11">
    <source>
        <dbReference type="Pfam" id="PF02885"/>
    </source>
</evidence>
<comment type="pathway">
    <text evidence="1 9">Amino-acid biosynthesis; L-tryptophan biosynthesis; L-tryptophan from chorismate: step 2/5.</text>
</comment>
<evidence type="ECO:0000256" key="1">
    <source>
        <dbReference type="ARBA" id="ARBA00004907"/>
    </source>
</evidence>
<dbReference type="GO" id="GO:0000162">
    <property type="term" value="P:L-tryptophan biosynthetic process"/>
    <property type="evidence" value="ECO:0007669"/>
    <property type="project" value="UniProtKB-UniRule"/>
</dbReference>
<dbReference type="InterPro" id="IPR005940">
    <property type="entry name" value="Anthranilate_Pribosyl_Tfrase"/>
</dbReference>
<comment type="similarity">
    <text evidence="9">Belongs to the anthranilate phosphoribosyltransferase family.</text>
</comment>
<organism evidence="12 13">
    <name type="scientific">Roseiterribacter gracilis</name>
    <dbReference type="NCBI Taxonomy" id="2812848"/>
    <lineage>
        <taxon>Bacteria</taxon>
        <taxon>Pseudomonadati</taxon>
        <taxon>Pseudomonadota</taxon>
        <taxon>Alphaproteobacteria</taxon>
        <taxon>Rhodospirillales</taxon>
        <taxon>Roseiterribacteraceae</taxon>
        <taxon>Roseiterribacter</taxon>
    </lineage>
</organism>
<feature type="binding site" evidence="9">
    <location>
        <position position="114"/>
    </location>
    <ligand>
        <name>anthranilate</name>
        <dbReference type="ChEBI" id="CHEBI:16567"/>
        <label>1</label>
    </ligand>
</feature>
<dbReference type="GO" id="GO:0005829">
    <property type="term" value="C:cytosol"/>
    <property type="evidence" value="ECO:0007669"/>
    <property type="project" value="TreeGrafter"/>
</dbReference>
<comment type="cofactor">
    <cofactor evidence="9">
        <name>Mg(2+)</name>
        <dbReference type="ChEBI" id="CHEBI:18420"/>
    </cofactor>
    <text evidence="9">Binds 2 magnesium ions per monomer.</text>
</comment>
<feature type="domain" description="Glycosyl transferase family 3 N-terminal" evidence="11">
    <location>
        <begin position="7"/>
        <end position="68"/>
    </location>
</feature>
<comment type="caution">
    <text evidence="9">Lacks conserved residue(s) required for the propagation of feature annotation.</text>
</comment>
<sequence length="341" mass="35200">MTERSLKPLLAKLVSGAILAEDEARHAFDVMMAGDATQAQMGAFLMALAMRGESIDEIVGAVRTMRARMERVHAPAGAVDCCGTGGDGAHTLNISTAAAFVVAGCGVPVAKHGNRAASSKSGAADVLEALGVRLDPPLAALENSLAMHKVAFLMATRHHPSMRHVGPTRGELALRTLFNLTGPLANPAGVKRQLLGVALADKQQMMADVLQRLGAEAFWIVHGHGGLDELSLSGPSHVIALADGKRSEFAIAPRDADLAEAPIDAVRGGDAEHNAHALRLLLDGTKGPYRDIVVLNAAATLIVAGAAGSIRDAAAMAASSVDQGKAKRALDGLIQVTQGTP</sequence>
<dbReference type="PANTHER" id="PTHR43285:SF2">
    <property type="entry name" value="ANTHRANILATE PHOSPHORIBOSYLTRANSFERASE"/>
    <property type="match status" value="1"/>
</dbReference>
<feature type="domain" description="Glycosyl transferase family 3" evidence="10">
    <location>
        <begin position="78"/>
        <end position="326"/>
    </location>
</feature>
<protein>
    <recommendedName>
        <fullName evidence="9">Anthranilate phosphoribosyltransferase</fullName>
        <ecNumber evidence="9">2.4.2.18</ecNumber>
    </recommendedName>
</protein>
<feature type="binding site" evidence="9">
    <location>
        <position position="123"/>
    </location>
    <ligand>
        <name>5-phospho-alpha-D-ribose 1-diphosphate</name>
        <dbReference type="ChEBI" id="CHEBI:58017"/>
    </ligand>
</feature>
<evidence type="ECO:0000256" key="2">
    <source>
        <dbReference type="ARBA" id="ARBA00022605"/>
    </source>
</evidence>
<dbReference type="InterPro" id="IPR036320">
    <property type="entry name" value="Glycosyl_Trfase_fam3_N_dom_sf"/>
</dbReference>
<comment type="caution">
    <text evidence="12">The sequence shown here is derived from an EMBL/GenBank/DDBJ whole genome shotgun (WGS) entry which is preliminary data.</text>
</comment>
<feature type="binding site" evidence="9">
    <location>
        <begin position="111"/>
        <end position="119"/>
    </location>
    <ligand>
        <name>5-phospho-alpha-D-ribose 1-diphosphate</name>
        <dbReference type="ChEBI" id="CHEBI:58017"/>
    </ligand>
</feature>
<dbReference type="GO" id="GO:0000287">
    <property type="term" value="F:magnesium ion binding"/>
    <property type="evidence" value="ECO:0007669"/>
    <property type="project" value="UniProtKB-UniRule"/>
</dbReference>
<dbReference type="EC" id="2.4.2.18" evidence="9"/>
<dbReference type="Pfam" id="PF02885">
    <property type="entry name" value="Glycos_trans_3N"/>
    <property type="match status" value="1"/>
</dbReference>
<keyword evidence="9" id="KW-0460">Magnesium</keyword>
<feature type="binding site" evidence="9">
    <location>
        <position position="83"/>
    </location>
    <ligand>
        <name>5-phospho-alpha-D-ribose 1-diphosphate</name>
        <dbReference type="ChEBI" id="CHEBI:58017"/>
    </ligand>
</feature>
<keyword evidence="2 9" id="KW-0028">Amino-acid biosynthesis</keyword>